<gene>
    <name evidence="2" type="ORF">B6D06_08690</name>
</gene>
<dbReference type="GO" id="GO:0016787">
    <property type="term" value="F:hydrolase activity"/>
    <property type="evidence" value="ECO:0007669"/>
    <property type="project" value="InterPro"/>
</dbReference>
<proteinExistence type="predicted"/>
<dbReference type="GO" id="GO:0006189">
    <property type="term" value="P:'de novo' IMP biosynthetic process"/>
    <property type="evidence" value="ECO:0007669"/>
    <property type="project" value="InterPro"/>
</dbReference>
<dbReference type="NCBIfam" id="NF033503">
    <property type="entry name" value="LarB"/>
    <property type="match status" value="1"/>
</dbReference>
<dbReference type="PANTHER" id="PTHR43064:SF1">
    <property type="entry name" value="SLL1489 PROTEIN"/>
    <property type="match status" value="1"/>
</dbReference>
<dbReference type="SUPFAM" id="SSF52255">
    <property type="entry name" value="N5-CAIR mutase (phosphoribosylaminoimidazole carboxylase, PurE)"/>
    <property type="match status" value="1"/>
</dbReference>
<evidence type="ECO:0000259" key="1">
    <source>
        <dbReference type="SMART" id="SM01001"/>
    </source>
</evidence>
<dbReference type="PANTHER" id="PTHR43064">
    <property type="entry name" value="PHOSPHORIBOSYLAMINOIMIDAZOLE CARBOXYLASE-RELATED"/>
    <property type="match status" value="1"/>
</dbReference>
<dbReference type="Gene3D" id="3.40.50.1970">
    <property type="match status" value="1"/>
</dbReference>
<dbReference type="SMART" id="SM01001">
    <property type="entry name" value="AIRC"/>
    <property type="match status" value="1"/>
</dbReference>
<protein>
    <recommendedName>
        <fullName evidence="1">PurE domain-containing protein</fullName>
    </recommendedName>
</protein>
<evidence type="ECO:0000313" key="3">
    <source>
        <dbReference type="Proteomes" id="UP000194968"/>
    </source>
</evidence>
<dbReference type="GeneID" id="99744195"/>
<organism evidence="2 3">
    <name type="scientific">Gilliamella apis</name>
    <dbReference type="NCBI Taxonomy" id="1970738"/>
    <lineage>
        <taxon>Bacteria</taxon>
        <taxon>Pseudomonadati</taxon>
        <taxon>Pseudomonadota</taxon>
        <taxon>Gammaproteobacteria</taxon>
        <taxon>Orbales</taxon>
        <taxon>Orbaceae</taxon>
        <taxon>Gilliamella</taxon>
    </lineage>
</organism>
<dbReference type="Pfam" id="PF00731">
    <property type="entry name" value="AIRC"/>
    <property type="match status" value="1"/>
</dbReference>
<dbReference type="RefSeq" id="WP_065578388.1">
    <property type="nucleotide sequence ID" value="NZ_CAMLFL010000004.1"/>
</dbReference>
<dbReference type="InterPro" id="IPR000031">
    <property type="entry name" value="PurE_dom"/>
</dbReference>
<accession>A0A242NTG6</accession>
<comment type="caution">
    <text evidence="2">The sequence shown here is derived from an EMBL/GenBank/DDBJ whole genome shotgun (WGS) entry which is preliminary data.</text>
</comment>
<reference evidence="2 3" key="1">
    <citation type="submission" date="2017-03" db="EMBL/GenBank/DDBJ databases">
        <title>Comparative genomics of honeybee gut symbionts reveal geographically distinct and subgroup specific antibiotic resistance.</title>
        <authorList>
            <person name="Ludvigsen J."/>
            <person name="Porcellato D."/>
            <person name="Labee-Lund T.M."/>
            <person name="Amdam G.V."/>
            <person name="Rudi K."/>
        </authorList>
    </citation>
    <scope>NUCLEOTIDE SEQUENCE [LARGE SCALE GENOMIC DNA]</scope>
    <source>
        <strain evidence="2 3">A-4-12</strain>
    </source>
</reference>
<name>A0A242NTG6_9GAMM</name>
<feature type="domain" description="PurE" evidence="1">
    <location>
        <begin position="90"/>
        <end position="222"/>
    </location>
</feature>
<evidence type="ECO:0000313" key="2">
    <source>
        <dbReference type="EMBL" id="OTQ48774.1"/>
    </source>
</evidence>
<dbReference type="OrthoDB" id="9782511at2"/>
<dbReference type="Proteomes" id="UP000194968">
    <property type="component" value="Unassembled WGS sequence"/>
</dbReference>
<sequence length="225" mass="24658">MKSSDIIMDFERSQRCGISEAVFSQYKTVTQLEKILSIAEQNQTSLLFTHLSYEKYNNLNNYWQKQIKYHEISQCAIFAKRESVNEKEQTHIAIVSAGSSDASVCEETLITLNYHGIKADLYQDIGVAGLWRLQQQLPNLQKYSIIIAIAGMEAALPTVLAGLIDTPIIAVPTSVGYGVATGGHVALNACLSSCTGGIMTMNIDNGYGAACAAIKIYKKIIKNVK</sequence>
<dbReference type="AlphaFoldDB" id="A0A242NTG6"/>
<dbReference type="EMBL" id="NASK01000100">
    <property type="protein sequence ID" value="OTQ48774.1"/>
    <property type="molecule type" value="Genomic_DNA"/>
</dbReference>
<dbReference type="InterPro" id="IPR039476">
    <property type="entry name" value="P2CMN_synthase_LarB"/>
</dbReference>